<keyword evidence="1" id="KW-0812">Transmembrane</keyword>
<organism evidence="2 3">
    <name type="scientific">Pseudobowmanella zhangzhouensis</name>
    <dbReference type="NCBI Taxonomy" id="1537679"/>
    <lineage>
        <taxon>Bacteria</taxon>
        <taxon>Pseudomonadati</taxon>
        <taxon>Pseudomonadota</taxon>
        <taxon>Gammaproteobacteria</taxon>
        <taxon>Alteromonadales</taxon>
        <taxon>Alteromonadaceae</taxon>
    </lineage>
</organism>
<evidence type="ECO:0000313" key="2">
    <source>
        <dbReference type="EMBL" id="MFC6441070.1"/>
    </source>
</evidence>
<keyword evidence="1" id="KW-1133">Transmembrane helix</keyword>
<reference evidence="3" key="1">
    <citation type="journal article" date="2019" name="Int. J. Syst. Evol. Microbiol.">
        <title>The Global Catalogue of Microorganisms (GCM) 10K type strain sequencing project: providing services to taxonomists for standard genome sequencing and annotation.</title>
        <authorList>
            <consortium name="The Broad Institute Genomics Platform"/>
            <consortium name="The Broad Institute Genome Sequencing Center for Infectious Disease"/>
            <person name="Wu L."/>
            <person name="Ma J."/>
        </authorList>
    </citation>
    <scope>NUCLEOTIDE SEQUENCE [LARGE SCALE GENOMIC DNA]</scope>
    <source>
        <strain evidence="3">CGMCC 1.16031</strain>
    </source>
</reference>
<dbReference type="Proteomes" id="UP001596364">
    <property type="component" value="Unassembled WGS sequence"/>
</dbReference>
<feature type="transmembrane region" description="Helical" evidence="1">
    <location>
        <begin position="48"/>
        <end position="70"/>
    </location>
</feature>
<comment type="caution">
    <text evidence="2">The sequence shown here is derived from an EMBL/GenBank/DDBJ whole genome shotgun (WGS) entry which is preliminary data.</text>
</comment>
<gene>
    <name evidence="2" type="ORF">ACFP85_13025</name>
</gene>
<dbReference type="RefSeq" id="WP_131258592.1">
    <property type="nucleotide sequence ID" value="NZ_JBHSUS010000001.1"/>
</dbReference>
<protein>
    <submittedName>
        <fullName evidence="2">Uncharacterized protein</fullName>
    </submittedName>
</protein>
<proteinExistence type="predicted"/>
<feature type="transmembrane region" description="Helical" evidence="1">
    <location>
        <begin position="20"/>
        <end position="42"/>
    </location>
</feature>
<name>A0ABW1XP32_9ALTE</name>
<accession>A0ABW1XP32</accession>
<evidence type="ECO:0000256" key="1">
    <source>
        <dbReference type="SAM" id="Phobius"/>
    </source>
</evidence>
<sequence length="88" mass="10153">MGKQTQLPGFFSAVKATFEIASFLLGVWWFYAFAALTLLLLVYGTVVIAYSVIAITIVWFCWWFYGHLFVYMGQSIWRMLTGQKTKAH</sequence>
<keyword evidence="3" id="KW-1185">Reference proteome</keyword>
<evidence type="ECO:0000313" key="3">
    <source>
        <dbReference type="Proteomes" id="UP001596364"/>
    </source>
</evidence>
<dbReference type="EMBL" id="JBHSUS010000001">
    <property type="protein sequence ID" value="MFC6441070.1"/>
    <property type="molecule type" value="Genomic_DNA"/>
</dbReference>
<keyword evidence="1" id="KW-0472">Membrane</keyword>